<protein>
    <submittedName>
        <fullName evidence="6">RhoGAP domain</fullName>
    </submittedName>
</protein>
<name>A0AAW1KJA7_POPJA</name>
<evidence type="ECO:0000256" key="2">
    <source>
        <dbReference type="ARBA" id="ARBA00022553"/>
    </source>
</evidence>
<dbReference type="InterPro" id="IPR013761">
    <property type="entry name" value="SAM/pointed_sf"/>
</dbReference>
<dbReference type="GO" id="GO:0008289">
    <property type="term" value="F:lipid binding"/>
    <property type="evidence" value="ECO:0007669"/>
    <property type="project" value="InterPro"/>
</dbReference>
<dbReference type="Proteomes" id="UP001458880">
    <property type="component" value="Unassembled WGS sequence"/>
</dbReference>
<feature type="region of interest" description="Disordered" evidence="3">
    <location>
        <begin position="278"/>
        <end position="318"/>
    </location>
</feature>
<keyword evidence="7" id="KW-1185">Reference proteome</keyword>
<dbReference type="Pfam" id="PF00620">
    <property type="entry name" value="RhoGAP"/>
    <property type="match status" value="1"/>
</dbReference>
<reference evidence="6 7" key="1">
    <citation type="journal article" date="2024" name="BMC Genomics">
        <title>De novo assembly and annotation of Popillia japonica's genome with initial clues to its potential as an invasive pest.</title>
        <authorList>
            <person name="Cucini C."/>
            <person name="Boschi S."/>
            <person name="Funari R."/>
            <person name="Cardaioli E."/>
            <person name="Iannotti N."/>
            <person name="Marturano G."/>
            <person name="Paoli F."/>
            <person name="Bruttini M."/>
            <person name="Carapelli A."/>
            <person name="Frati F."/>
            <person name="Nardi F."/>
        </authorList>
    </citation>
    <scope>NUCLEOTIDE SEQUENCE [LARGE SCALE GENOMIC DNA]</scope>
    <source>
        <strain evidence="6">DMR45628</strain>
    </source>
</reference>
<organism evidence="6 7">
    <name type="scientific">Popillia japonica</name>
    <name type="common">Japanese beetle</name>
    <dbReference type="NCBI Taxonomy" id="7064"/>
    <lineage>
        <taxon>Eukaryota</taxon>
        <taxon>Metazoa</taxon>
        <taxon>Ecdysozoa</taxon>
        <taxon>Arthropoda</taxon>
        <taxon>Hexapoda</taxon>
        <taxon>Insecta</taxon>
        <taxon>Pterygota</taxon>
        <taxon>Neoptera</taxon>
        <taxon>Endopterygota</taxon>
        <taxon>Coleoptera</taxon>
        <taxon>Polyphaga</taxon>
        <taxon>Scarabaeiformia</taxon>
        <taxon>Scarabaeidae</taxon>
        <taxon>Rutelinae</taxon>
        <taxon>Popillia</taxon>
    </lineage>
</organism>
<feature type="compositionally biased region" description="Basic and acidic residues" evidence="3">
    <location>
        <begin position="291"/>
        <end position="303"/>
    </location>
</feature>
<proteinExistence type="predicted"/>
<dbReference type="SUPFAM" id="SSF47769">
    <property type="entry name" value="SAM/Pointed domain"/>
    <property type="match status" value="1"/>
</dbReference>
<dbReference type="GO" id="GO:0035023">
    <property type="term" value="P:regulation of Rho protein signal transduction"/>
    <property type="evidence" value="ECO:0007669"/>
    <property type="project" value="TreeGrafter"/>
</dbReference>
<dbReference type="InterPro" id="IPR008936">
    <property type="entry name" value="Rho_GTPase_activation_prot"/>
</dbReference>
<dbReference type="SUPFAM" id="SSF55961">
    <property type="entry name" value="Bet v1-like"/>
    <property type="match status" value="1"/>
</dbReference>
<dbReference type="InterPro" id="IPR002913">
    <property type="entry name" value="START_lipid-bd_dom"/>
</dbReference>
<evidence type="ECO:0000256" key="3">
    <source>
        <dbReference type="SAM" id="MobiDB-lite"/>
    </source>
</evidence>
<gene>
    <name evidence="6" type="ORF">QE152_g22943</name>
</gene>
<dbReference type="InterPro" id="IPR023393">
    <property type="entry name" value="START-like_dom_sf"/>
</dbReference>
<feature type="compositionally biased region" description="Basic residues" evidence="3">
    <location>
        <begin position="304"/>
        <end position="317"/>
    </location>
</feature>
<dbReference type="EMBL" id="JASPKY010000224">
    <property type="protein sequence ID" value="KAK9718983.1"/>
    <property type="molecule type" value="Genomic_DNA"/>
</dbReference>
<dbReference type="Pfam" id="PF01852">
    <property type="entry name" value="START"/>
    <property type="match status" value="1"/>
</dbReference>
<dbReference type="PROSITE" id="PS50848">
    <property type="entry name" value="START"/>
    <property type="match status" value="1"/>
</dbReference>
<feature type="region of interest" description="Disordered" evidence="3">
    <location>
        <begin position="77"/>
        <end position="110"/>
    </location>
</feature>
<dbReference type="SUPFAM" id="SSF48350">
    <property type="entry name" value="GTPase activation domain, GAP"/>
    <property type="match status" value="1"/>
</dbReference>
<accession>A0AAW1KJA7</accession>
<evidence type="ECO:0000259" key="4">
    <source>
        <dbReference type="PROSITE" id="PS50238"/>
    </source>
</evidence>
<dbReference type="Gene3D" id="3.30.530.20">
    <property type="match status" value="1"/>
</dbReference>
<dbReference type="PANTHER" id="PTHR12659:SF7">
    <property type="entry name" value="CROSSVEINLESS C, ISOFORM C"/>
    <property type="match status" value="1"/>
</dbReference>
<dbReference type="GO" id="GO:0007165">
    <property type="term" value="P:signal transduction"/>
    <property type="evidence" value="ECO:0007669"/>
    <property type="project" value="InterPro"/>
</dbReference>
<dbReference type="AlphaFoldDB" id="A0AAW1KJA7"/>
<dbReference type="PROSITE" id="PS50238">
    <property type="entry name" value="RHOGAP"/>
    <property type="match status" value="1"/>
</dbReference>
<sequence>MSYKDPYQEIDYYLEQAHIDINNALVEKSAETIVCNGNYAENIEDLLEGYIAEKCGLNGENHIEVIIDDVSDTDVDFDDHRSTDSSQFINTKGTGTQTSPSQSSTNLTCTSDSSLSPCMVSDREIFEDQDQSFSDRTIIRSQWQKSSSTSVLKKITKVNRQTRSQSDRHLSEIETTEACKWLRAAGFPQYAQMYEDMQFPIDLNAVKDDHPLLDSSVLHSLYRRLHILNKCAQFHQHRSAHTDDSEDEQCALSENWAYQSDIRRWSRTCQSEELAALGEDSKALRRSSHPHPTDELPKPESPRNKFHRAISPSRRRRRDEIVSATSGLNVLELLSKQLSDFNASNSEICDPVSPFRRSRRRKTGSLDKTDSWLHLPNSSDSILFSNIDKGEESETIDRPEFEEGGRELYTLSANQLQVLRKLALLKLTAHMEKYCSTHKTGWNWNVTKFMRKLKCPAYKDKIIFGVSITVIQQRTGLPLPKSIAEALKWLVENAANNVGIFRKPGVRSRIQHLKTIMEEFGDKINYNDQQAYDVADTVKQYFRELPEALLTYKLSETFISIFQHIPPHLRREAVLCCLLLMPDEHREALQVLLHSLYCIAQYSSANQMTESNLALCFAPTLFHHNQVVNRPVTGMPSAKELDENKAGHDCLLFLIKNYNNLFTIPEDLLNQCNSSEMKVVLWSELSLENNGDWRTYLEKCQTALLNEVKEKTRGWIVIPSHYDKIEMSYKKVADNHPLRLWKVYLEIDASPIDIFNRIVKERHLWDNQLESNRVVSQIDSTTDIYQYIRKNIGPLPLEDHCVIRSWRTNLPKGGCILVETSVEHTESDNVPNSVRRVVLASRYLIESSSSHTSKLTHMARVDKRGKMPEWYHKNYGHLLALNLHNLQNSFKKPLTTNKKHDI</sequence>
<evidence type="ECO:0000313" key="7">
    <source>
        <dbReference type="Proteomes" id="UP001458880"/>
    </source>
</evidence>
<dbReference type="PANTHER" id="PTHR12659">
    <property type="entry name" value="RHO-TYPE GTPASE ACTIVATING PROTEIN"/>
    <property type="match status" value="1"/>
</dbReference>
<keyword evidence="1" id="KW-0343">GTPase activation</keyword>
<dbReference type="SMART" id="SM00324">
    <property type="entry name" value="RhoGAP"/>
    <property type="match status" value="1"/>
</dbReference>
<comment type="caution">
    <text evidence="6">The sequence shown here is derived from an EMBL/GenBank/DDBJ whole genome shotgun (WGS) entry which is preliminary data.</text>
</comment>
<feature type="domain" description="Rho-GAP" evidence="4">
    <location>
        <begin position="466"/>
        <end position="662"/>
    </location>
</feature>
<dbReference type="Gene3D" id="1.10.287.2070">
    <property type="match status" value="1"/>
</dbReference>
<keyword evidence="2" id="KW-0597">Phosphoprotein</keyword>
<dbReference type="SMART" id="SM00234">
    <property type="entry name" value="START"/>
    <property type="match status" value="1"/>
</dbReference>
<evidence type="ECO:0000313" key="6">
    <source>
        <dbReference type="EMBL" id="KAK9718983.1"/>
    </source>
</evidence>
<feature type="compositionally biased region" description="Low complexity" evidence="3">
    <location>
        <begin position="93"/>
        <end position="105"/>
    </location>
</feature>
<evidence type="ECO:0000256" key="1">
    <source>
        <dbReference type="ARBA" id="ARBA00022468"/>
    </source>
</evidence>
<dbReference type="GO" id="GO:0005096">
    <property type="term" value="F:GTPase activator activity"/>
    <property type="evidence" value="ECO:0007669"/>
    <property type="project" value="UniProtKB-KW"/>
</dbReference>
<dbReference type="InterPro" id="IPR000198">
    <property type="entry name" value="RhoGAP_dom"/>
</dbReference>
<feature type="domain" description="START" evidence="5">
    <location>
        <begin position="704"/>
        <end position="871"/>
    </location>
</feature>
<dbReference type="Gene3D" id="1.10.555.10">
    <property type="entry name" value="Rho GTPase activation protein"/>
    <property type="match status" value="1"/>
</dbReference>
<dbReference type="GO" id="GO:0030036">
    <property type="term" value="P:actin cytoskeleton organization"/>
    <property type="evidence" value="ECO:0007669"/>
    <property type="project" value="TreeGrafter"/>
</dbReference>
<evidence type="ECO:0000259" key="5">
    <source>
        <dbReference type="PROSITE" id="PS50848"/>
    </source>
</evidence>